<keyword evidence="1" id="KW-1133">Transmembrane helix</keyword>
<dbReference type="EMBL" id="JABFOF010000009">
    <property type="protein sequence ID" value="KAG2380922.1"/>
    <property type="molecule type" value="Genomic_DNA"/>
</dbReference>
<reference evidence="2 3" key="1">
    <citation type="submission" date="2020-05" db="EMBL/GenBank/DDBJ databases">
        <title>Vigna angularis (adzuki bean) Var. LongXiaoDou No. 4 denovo assembly.</title>
        <authorList>
            <person name="Xiang H."/>
        </authorList>
    </citation>
    <scope>NUCLEOTIDE SEQUENCE [LARGE SCALE GENOMIC DNA]</scope>
    <source>
        <tissue evidence="2">Leaf</tissue>
    </source>
</reference>
<dbReference type="Proteomes" id="UP000743370">
    <property type="component" value="Unassembled WGS sequence"/>
</dbReference>
<evidence type="ECO:0000313" key="2">
    <source>
        <dbReference type="EMBL" id="KAG2380922.1"/>
    </source>
</evidence>
<sequence>MEIILGKVSFRIRGRNYSPFSAIGESRVLGEHILELCKLSVYLGKLVHRCGDPKACHVVSTALHYCHLALQIAGSGADHGLVRCCRDIVNDLALFAVEDRTRQPLARVSSRSVEVEEVGAVVVGSVNVGVGVAIVIVVVCGGVFGVVRSKKGVVEPIWRRLVRIRGRFGGRVEEERCVSESLFMVLLLVSEMVE</sequence>
<accession>A0A8T0JRY1</accession>
<evidence type="ECO:0000313" key="3">
    <source>
        <dbReference type="Proteomes" id="UP000743370"/>
    </source>
</evidence>
<dbReference type="AlphaFoldDB" id="A0A8T0JRY1"/>
<protein>
    <submittedName>
        <fullName evidence="2">Uncharacterized protein</fullName>
    </submittedName>
</protein>
<keyword evidence="1" id="KW-0812">Transmembrane</keyword>
<evidence type="ECO:0000256" key="1">
    <source>
        <dbReference type="SAM" id="Phobius"/>
    </source>
</evidence>
<gene>
    <name evidence="2" type="ORF">HKW66_Vig0202950</name>
</gene>
<proteinExistence type="predicted"/>
<organism evidence="2 3">
    <name type="scientific">Phaseolus angularis</name>
    <name type="common">Azuki bean</name>
    <name type="synonym">Vigna angularis</name>
    <dbReference type="NCBI Taxonomy" id="3914"/>
    <lineage>
        <taxon>Eukaryota</taxon>
        <taxon>Viridiplantae</taxon>
        <taxon>Streptophyta</taxon>
        <taxon>Embryophyta</taxon>
        <taxon>Tracheophyta</taxon>
        <taxon>Spermatophyta</taxon>
        <taxon>Magnoliopsida</taxon>
        <taxon>eudicotyledons</taxon>
        <taxon>Gunneridae</taxon>
        <taxon>Pentapetalae</taxon>
        <taxon>rosids</taxon>
        <taxon>fabids</taxon>
        <taxon>Fabales</taxon>
        <taxon>Fabaceae</taxon>
        <taxon>Papilionoideae</taxon>
        <taxon>50 kb inversion clade</taxon>
        <taxon>NPAAA clade</taxon>
        <taxon>indigoferoid/millettioid clade</taxon>
        <taxon>Phaseoleae</taxon>
        <taxon>Vigna</taxon>
    </lineage>
</organism>
<comment type="caution">
    <text evidence="2">The sequence shown here is derived from an EMBL/GenBank/DDBJ whole genome shotgun (WGS) entry which is preliminary data.</text>
</comment>
<name>A0A8T0JRY1_PHAAN</name>
<feature type="transmembrane region" description="Helical" evidence="1">
    <location>
        <begin position="118"/>
        <end position="147"/>
    </location>
</feature>
<keyword evidence="1" id="KW-0472">Membrane</keyword>